<keyword evidence="2" id="KW-0812">Transmembrane</keyword>
<evidence type="ECO:0000313" key="4">
    <source>
        <dbReference type="Proteomes" id="UP000334990"/>
    </source>
</evidence>
<keyword evidence="2" id="KW-0472">Membrane</keyword>
<dbReference type="Proteomes" id="UP000334990">
    <property type="component" value="Unassembled WGS sequence"/>
</dbReference>
<comment type="caution">
    <text evidence="3">The sequence shown here is derived from an EMBL/GenBank/DDBJ whole genome shotgun (WGS) entry which is preliminary data.</text>
</comment>
<gene>
    <name evidence="3" type="ORF">Acor_51720</name>
</gene>
<evidence type="ECO:0000313" key="3">
    <source>
        <dbReference type="EMBL" id="GES03106.1"/>
    </source>
</evidence>
<reference evidence="3 4" key="1">
    <citation type="submission" date="2019-10" db="EMBL/GenBank/DDBJ databases">
        <title>Whole genome shotgun sequence of Acrocarpospora corrugata NBRC 13972.</title>
        <authorList>
            <person name="Ichikawa N."/>
            <person name="Kimura A."/>
            <person name="Kitahashi Y."/>
            <person name="Komaki H."/>
            <person name="Oguchi A."/>
        </authorList>
    </citation>
    <scope>NUCLEOTIDE SEQUENCE [LARGE SCALE GENOMIC DNA]</scope>
    <source>
        <strain evidence="3 4">NBRC 13972</strain>
    </source>
</reference>
<proteinExistence type="predicted"/>
<dbReference type="AlphaFoldDB" id="A0A5M3W301"/>
<accession>A0A5M3W301</accession>
<keyword evidence="2" id="KW-1133">Transmembrane helix</keyword>
<feature type="transmembrane region" description="Helical" evidence="2">
    <location>
        <begin position="44"/>
        <end position="68"/>
    </location>
</feature>
<dbReference type="EMBL" id="BLAD01000064">
    <property type="protein sequence ID" value="GES03106.1"/>
    <property type="molecule type" value="Genomic_DNA"/>
</dbReference>
<protein>
    <submittedName>
        <fullName evidence="3">Uncharacterized protein</fullName>
    </submittedName>
</protein>
<dbReference type="OrthoDB" id="3386555at2"/>
<evidence type="ECO:0000256" key="1">
    <source>
        <dbReference type="SAM" id="MobiDB-lite"/>
    </source>
</evidence>
<feature type="region of interest" description="Disordered" evidence="1">
    <location>
        <begin position="1"/>
        <end position="21"/>
    </location>
</feature>
<dbReference type="RefSeq" id="WP_155339277.1">
    <property type="nucleotide sequence ID" value="NZ_BAAABN010000035.1"/>
</dbReference>
<organism evidence="3 4">
    <name type="scientific">Acrocarpospora corrugata</name>
    <dbReference type="NCBI Taxonomy" id="35763"/>
    <lineage>
        <taxon>Bacteria</taxon>
        <taxon>Bacillati</taxon>
        <taxon>Actinomycetota</taxon>
        <taxon>Actinomycetes</taxon>
        <taxon>Streptosporangiales</taxon>
        <taxon>Streptosporangiaceae</taxon>
        <taxon>Acrocarpospora</taxon>
    </lineage>
</organism>
<name>A0A5M3W301_9ACTN</name>
<evidence type="ECO:0000256" key="2">
    <source>
        <dbReference type="SAM" id="Phobius"/>
    </source>
</evidence>
<sequence>MSPQQPRTGRTRVRPWPASRGRAAAAQAARERAELALGIRLRSIFLAVLAAVLGAAAVVVLLGTAGLLQETRSRPLTGEERAEYVKQDVARRWYDWPATVVFPEELEYTGLARTQQFARRVGVAPEIPCWAGVDAPVASALNESGCQALLRSTYVDQSATFAITIGIAVLKDEDARVGAAAKLPVDDRVGVRPVAFPGTVTDLFGAAQRQRSAWVGVGPYIVFVTAGYTDGRTRDSIPTEEALNSEMWPAAQAIGGRVARSLGEEPDVPRCTQGNAC</sequence>
<keyword evidence="4" id="KW-1185">Reference proteome</keyword>